<dbReference type="AlphaFoldDB" id="A0A9D1AH23"/>
<dbReference type="Pfam" id="PF01738">
    <property type="entry name" value="DLH"/>
    <property type="match status" value="1"/>
</dbReference>
<dbReference type="Gene3D" id="3.40.50.1820">
    <property type="entry name" value="alpha/beta hydrolase"/>
    <property type="match status" value="1"/>
</dbReference>
<reference evidence="2" key="2">
    <citation type="journal article" date="2021" name="PeerJ">
        <title>Extensive microbial diversity within the chicken gut microbiome revealed by metagenomics and culture.</title>
        <authorList>
            <person name="Gilroy R."/>
            <person name="Ravi A."/>
            <person name="Getino M."/>
            <person name="Pursley I."/>
            <person name="Horton D.L."/>
            <person name="Alikhan N.F."/>
            <person name="Baker D."/>
            <person name="Gharbi K."/>
            <person name="Hall N."/>
            <person name="Watson M."/>
            <person name="Adriaenssens E.M."/>
            <person name="Foster-Nyarko E."/>
            <person name="Jarju S."/>
            <person name="Secka A."/>
            <person name="Antonio M."/>
            <person name="Oren A."/>
            <person name="Chaudhuri R.R."/>
            <person name="La Ragione R."/>
            <person name="Hildebrand F."/>
            <person name="Pallen M.J."/>
        </authorList>
    </citation>
    <scope>NUCLEOTIDE SEQUENCE</scope>
    <source>
        <strain evidence="2">ChiW25-3613</strain>
    </source>
</reference>
<name>A0A9D1AH23_9FIRM</name>
<accession>A0A9D1AH23</accession>
<reference evidence="2" key="1">
    <citation type="submission" date="2020-10" db="EMBL/GenBank/DDBJ databases">
        <authorList>
            <person name="Gilroy R."/>
        </authorList>
    </citation>
    <scope>NUCLEOTIDE SEQUENCE</scope>
    <source>
        <strain evidence="2">ChiW25-3613</strain>
    </source>
</reference>
<dbReference type="SUPFAM" id="SSF53474">
    <property type="entry name" value="alpha/beta-Hydrolases"/>
    <property type="match status" value="1"/>
</dbReference>
<protein>
    <submittedName>
        <fullName evidence="2">Dienelactone hydrolase family protein</fullName>
    </submittedName>
</protein>
<dbReference type="EMBL" id="DVHB01000130">
    <property type="protein sequence ID" value="HIR40183.1"/>
    <property type="molecule type" value="Genomic_DNA"/>
</dbReference>
<dbReference type="InterPro" id="IPR002925">
    <property type="entry name" value="Dienelactn_hydro"/>
</dbReference>
<sequence length="555" mass="62638">MPNILTPVSLWKNFDDSLPADEQILIEKTDGGQKIQYLNFYGRETGAGRVKIYAAFMCDATAPSDDVVILLPDSVAGIDEKLMRFFVKRGYSVLMPDYRGEWECENFTVYPENISYANLKKCGKHKDFVEEDAVHTSWYEWVAVARYSYNYLKGREGVGKIGVVGIRDGGEIAWKLAASVELACMITVCAAGWKTYHGFCKFGSQEPVLDEERYRYIAGIDSQAYAPFVKCPVLMLCSTNDERFDYDRAYDTFSRINENYLALSVISYSVHCNGCIDVQGTKDMFLFLDRFVRERQVFLPKPATISVIADGEQNLVARAEFDEQGVPEEFGMYMAEDCIDPVMREWTPAPYKGGEGCARDFYLNIYEKTTVVFAFCYARYTNGFTVWSRMAVRKVSGKFKNMRKRCRVIYNAKSGADSLSIADRSFALAGIFLTSEAVLPQVVEKADGLKGAYSVCGLMTYRLNNPGYAPTDDAILKLDVICDNPADVIFEMQDVKSGENYACVHNIAGGIWQSVLLEYKDFKNSQGLHLPSFNNNIKFTITCGEQFAVNNIMWL</sequence>
<organism evidence="2 3">
    <name type="scientific">Candidatus Coproplasma stercoripullorum</name>
    <dbReference type="NCBI Taxonomy" id="2840751"/>
    <lineage>
        <taxon>Bacteria</taxon>
        <taxon>Bacillati</taxon>
        <taxon>Bacillota</taxon>
        <taxon>Clostridia</taxon>
        <taxon>Eubacteriales</taxon>
        <taxon>Candidatus Coproplasma</taxon>
    </lineage>
</organism>
<dbReference type="GO" id="GO:0016787">
    <property type="term" value="F:hydrolase activity"/>
    <property type="evidence" value="ECO:0007669"/>
    <property type="project" value="UniProtKB-KW"/>
</dbReference>
<keyword evidence="2" id="KW-0378">Hydrolase</keyword>
<evidence type="ECO:0000313" key="2">
    <source>
        <dbReference type="EMBL" id="HIR40183.1"/>
    </source>
</evidence>
<feature type="domain" description="Dienelactone hydrolase" evidence="1">
    <location>
        <begin position="59"/>
        <end position="269"/>
    </location>
</feature>
<dbReference type="InterPro" id="IPR029058">
    <property type="entry name" value="AB_hydrolase_fold"/>
</dbReference>
<gene>
    <name evidence="2" type="ORF">IAB90_07370</name>
</gene>
<evidence type="ECO:0000259" key="1">
    <source>
        <dbReference type="Pfam" id="PF01738"/>
    </source>
</evidence>
<comment type="caution">
    <text evidence="2">The sequence shown here is derived from an EMBL/GenBank/DDBJ whole genome shotgun (WGS) entry which is preliminary data.</text>
</comment>
<dbReference type="Proteomes" id="UP000824179">
    <property type="component" value="Unassembled WGS sequence"/>
</dbReference>
<evidence type="ECO:0000313" key="3">
    <source>
        <dbReference type="Proteomes" id="UP000824179"/>
    </source>
</evidence>
<proteinExistence type="predicted"/>